<protein>
    <submittedName>
        <fullName evidence="9">Histidine kinase</fullName>
    </submittedName>
</protein>
<feature type="transmembrane region" description="Helical" evidence="7">
    <location>
        <begin position="271"/>
        <end position="292"/>
    </location>
</feature>
<dbReference type="GO" id="GO:0016301">
    <property type="term" value="F:kinase activity"/>
    <property type="evidence" value="ECO:0007669"/>
    <property type="project" value="UniProtKB-KW"/>
</dbReference>
<evidence type="ECO:0000256" key="4">
    <source>
        <dbReference type="ARBA" id="ARBA00022679"/>
    </source>
</evidence>
<keyword evidence="7" id="KW-1133">Transmembrane helix</keyword>
<evidence type="ECO:0000313" key="10">
    <source>
        <dbReference type="Proteomes" id="UP001338137"/>
    </source>
</evidence>
<dbReference type="PANTHER" id="PTHR34220">
    <property type="entry name" value="SENSOR HISTIDINE KINASE YPDA"/>
    <property type="match status" value="1"/>
</dbReference>
<dbReference type="InterPro" id="IPR036890">
    <property type="entry name" value="HATPase_C_sf"/>
</dbReference>
<dbReference type="Pfam" id="PF00672">
    <property type="entry name" value="HAMP"/>
    <property type="match status" value="1"/>
</dbReference>
<comment type="caution">
    <text evidence="9">The sequence shown here is derived from an EMBL/GenBank/DDBJ whole genome shotgun (WGS) entry which is preliminary data.</text>
</comment>
<keyword evidence="5 9" id="KW-0418">Kinase</keyword>
<evidence type="ECO:0000259" key="8">
    <source>
        <dbReference type="PROSITE" id="PS50885"/>
    </source>
</evidence>
<keyword evidence="3" id="KW-0597">Phosphoprotein</keyword>
<organism evidence="9 10">
    <name type="scientific">Paenibacillus alba</name>
    <dbReference type="NCBI Taxonomy" id="1197127"/>
    <lineage>
        <taxon>Bacteria</taxon>
        <taxon>Bacillati</taxon>
        <taxon>Bacillota</taxon>
        <taxon>Bacilli</taxon>
        <taxon>Bacillales</taxon>
        <taxon>Paenibacillaceae</taxon>
        <taxon>Paenibacillus</taxon>
    </lineage>
</organism>
<dbReference type="InterPro" id="IPR050640">
    <property type="entry name" value="Bact_2-comp_sensor_kinase"/>
</dbReference>
<evidence type="ECO:0000256" key="2">
    <source>
        <dbReference type="ARBA" id="ARBA00022475"/>
    </source>
</evidence>
<keyword evidence="4" id="KW-0808">Transferase</keyword>
<dbReference type="EMBL" id="JARLKY010000037">
    <property type="protein sequence ID" value="MEC0228695.1"/>
    <property type="molecule type" value="Genomic_DNA"/>
</dbReference>
<feature type="domain" description="HAMP" evidence="8">
    <location>
        <begin position="292"/>
        <end position="344"/>
    </location>
</feature>
<keyword evidence="10" id="KW-1185">Reference proteome</keyword>
<dbReference type="PANTHER" id="PTHR34220:SF7">
    <property type="entry name" value="SENSOR HISTIDINE KINASE YPDA"/>
    <property type="match status" value="1"/>
</dbReference>
<sequence length="556" mass="63095">MKSKYFPLNKSVNTKLLVFFLIVAILPLLTLCYFSTNKSSEIVNKQFGNYGLYAVDQLKLHLDASLKQMDNISGNILTYLISSSIVIDDHEPATYSEYTEEKGFKRYMSSFENTNILSVNVVTPTGRFMGNDGIVTERLLKSDFWQQASLQSGKRILIHHPDYYSSAPAGDVISLILPIKDHYGLPAQSKMLIDMKADSIMSLLKAFEDDTKSHLQVRNLDGGIVLQTSASYVSHANDIVWSKPLESENWVVEASIPYPLFFESSRIILKYSLFIAVMSLVLGLVMAGFFSFQITKPIKKMAQSMRRFGQGELSIQTPIYASDELGYLSETFNRMTSQIRDLIDEISTTEKLKSEAELKALHYQINPHLLFNTLNSIQWKARLAGQTDILKMLEHLVAVLEGSFNVKQVLVPLHTELEIIHHYLQMQRYRYGDVFTYTLQIEPGLEQRLVPRMVLQPLFENIFFHGFIDGQGHIAFTISSKDNHIHAEIVDDGIGIRAEHMAFLSTGQVIPGKTGGLGMRNVDERFKHHFGEPYGLVIHSERNKGTKVKLKWPKTL</sequence>
<reference evidence="9 10" key="1">
    <citation type="submission" date="2023-03" db="EMBL/GenBank/DDBJ databases">
        <title>Bacillus Genome Sequencing.</title>
        <authorList>
            <person name="Dunlap C."/>
        </authorList>
    </citation>
    <scope>NUCLEOTIDE SEQUENCE [LARGE SCALE GENOMIC DNA]</scope>
    <source>
        <strain evidence="9 10">BD-533</strain>
    </source>
</reference>
<dbReference type="Pfam" id="PF06580">
    <property type="entry name" value="His_kinase"/>
    <property type="match status" value="1"/>
</dbReference>
<keyword evidence="7" id="KW-0812">Transmembrane</keyword>
<gene>
    <name evidence="9" type="ORF">P4I72_16325</name>
</gene>
<evidence type="ECO:0000256" key="7">
    <source>
        <dbReference type="SAM" id="Phobius"/>
    </source>
</evidence>
<keyword evidence="6 7" id="KW-0472">Membrane</keyword>
<dbReference type="Gene3D" id="6.10.340.10">
    <property type="match status" value="1"/>
</dbReference>
<dbReference type="InterPro" id="IPR003594">
    <property type="entry name" value="HATPase_dom"/>
</dbReference>
<dbReference type="Proteomes" id="UP001338137">
    <property type="component" value="Unassembled WGS sequence"/>
</dbReference>
<evidence type="ECO:0000256" key="1">
    <source>
        <dbReference type="ARBA" id="ARBA00004651"/>
    </source>
</evidence>
<comment type="subcellular location">
    <subcellularLocation>
        <location evidence="1">Cell membrane</location>
        <topology evidence="1">Multi-pass membrane protein</topology>
    </subcellularLocation>
</comment>
<dbReference type="RefSeq" id="WP_326072892.1">
    <property type="nucleotide sequence ID" value="NZ_JARLKY010000037.1"/>
</dbReference>
<dbReference type="CDD" id="cd06225">
    <property type="entry name" value="HAMP"/>
    <property type="match status" value="1"/>
</dbReference>
<dbReference type="Pfam" id="PF02518">
    <property type="entry name" value="HATPase_c"/>
    <property type="match status" value="1"/>
</dbReference>
<evidence type="ECO:0000256" key="3">
    <source>
        <dbReference type="ARBA" id="ARBA00022553"/>
    </source>
</evidence>
<evidence type="ECO:0000256" key="6">
    <source>
        <dbReference type="ARBA" id="ARBA00023136"/>
    </source>
</evidence>
<dbReference type="InterPro" id="IPR010559">
    <property type="entry name" value="Sig_transdc_His_kin_internal"/>
</dbReference>
<accession>A0ABU6G3G1</accession>
<dbReference type="Gene3D" id="3.30.565.10">
    <property type="entry name" value="Histidine kinase-like ATPase, C-terminal domain"/>
    <property type="match status" value="1"/>
</dbReference>
<evidence type="ECO:0000313" key="9">
    <source>
        <dbReference type="EMBL" id="MEC0228695.1"/>
    </source>
</evidence>
<dbReference type="SUPFAM" id="SSF55874">
    <property type="entry name" value="ATPase domain of HSP90 chaperone/DNA topoisomerase II/histidine kinase"/>
    <property type="match status" value="1"/>
</dbReference>
<proteinExistence type="predicted"/>
<evidence type="ECO:0000256" key="5">
    <source>
        <dbReference type="ARBA" id="ARBA00022777"/>
    </source>
</evidence>
<dbReference type="PROSITE" id="PS50885">
    <property type="entry name" value="HAMP"/>
    <property type="match status" value="1"/>
</dbReference>
<dbReference type="SMART" id="SM00304">
    <property type="entry name" value="HAMP"/>
    <property type="match status" value="1"/>
</dbReference>
<name>A0ABU6G3G1_9BACL</name>
<dbReference type="InterPro" id="IPR003660">
    <property type="entry name" value="HAMP_dom"/>
</dbReference>
<keyword evidence="2" id="KW-1003">Cell membrane</keyword>
<dbReference type="SUPFAM" id="SSF158472">
    <property type="entry name" value="HAMP domain-like"/>
    <property type="match status" value="1"/>
</dbReference>